<sequence length="3319" mass="390497">MEIDDITSESAEGDNEILAELKKEQEEEEQKDKKQEFKQHVREVGKEINQRIEKQHELYKKFLAEEEIVADKNVNILDEILESLKASLDIIMMMKKKEKERLIAIIYNCSLIIYEICLLLKKNNYPKKAAKYLNFNLYCLNNNLMLRQTVIWEKEDIESLSNVTLKPDKVPDFISNEGYLFWRIKNYTQLAKCYEDFGNLRGALAVCKNGVQTVLFFMKIEEQTPPLPEHTKDAITECARIMKTQVLKYQVQSGAITPTAWKKGVEQTFYSNKYHRSLCVVESLTVGDPDRFSPISQNLEGVEWKKEVLIYAIELVIKDIEVVKEALIQRDELKRAKKEKEQVLLNDPDVNVEELIERHREMQDQMIKDEDWKAASYNVPLDIHIQIITFCFECKYWDFFNNLLRSALIRLKFRRYEVPYISTIDVLMSSLKDAAVPESFEKVKSKDLNSANLKIELKKIRKRKDRERDEILNYNNPFDQEEQKKNESFDINPNFATEEELQEIKHIYVNLLLQRSKNPKNAIVNLDVIMVDENNDNRIPDDHYAVAVPIRQHEGIYEKYHTIPYILFRRTKDNLRDDEDLLNLITDVTVITGKSPDIQPPLGYTKIPVDLRQTPGELIEVVNLDYVFICYKTDKDINIYERDLMLVKKLYDLNISILQIGTPEYDSLPGPKKYLGLTYNMDLLMDLSRRIRDSLTGPIGRFYYSQRIDEMKELVNIIIFQYILPVRKKMVEFLELKVQKEFSNQFDDDIEELILKTKNIFKDIMTASFEQFFIHSGNYLIKNSIAICIYFCNLLEEEGEYKTAIKYLKLTLKTIIRERNERLKKKSSYCINPSSLLFLHTSANNEIYESKRIIDQHYKIWEDIILKTERNKKREELKEHILDEFELEQESYEITQLEEIRKKDLERLPLFYNGHNLQDHERHKYVSISTYSNKDDYLNDLHLEVLCCLYKCELKQGFKLAKFHEQTMKLLTVQGFHEPEDQQKQLNSTSNTKQMNRSIRSLRSTRSFKKMKKEFKEIQEVYKETGKVPLYSSLVFNYEKRILIENYKNPYQNSLFSMIMAIYKPEQFDQRSLLLDSFNTLIKLTESQDTKNRITDAQEDDQGISLETENLKDKIFENAVMYKAIDLLLNRDEKTLDQIYPLNHISMLRYIKKTEVPTAPLMVGYSSNTLTMIIPFFKPLIEDKTLRNINLLSLLCREIEGKEKVEIDDNEYDGLEDLYKSGQIATVSNLTANKVYKLTCAGYTEEEEQVNDIGEETGEIIPCLPLNVKVLTAHLATICFKLGHYQIAKKASEYLLTQYLEKNKLPYRQLDVTTSTLFTFRLNYSCINHATPTTVKSLINCFLILSDVSKIQKSQEKPAEDRLRENKLRKQTSGLKIINFLMLALELSIILKDFPVIKRLIYEIYDNLRPYLTFDRLPPLIFYCLLYCHQSITLLPKSCVDSPTRRIGSIIGYNLCKPYLVRMGQEKLPFMYLILDAQSKIDLRKWRIHSKMITKADPLTNEMRAKREEQLEMIKKGGDIFYLEDDEIIKEPEPYEALESYIAETEKEGKAYDEFLEIFNLIVQKESENEFQGYIKKVPTQTTFVEQRIRKYEEMLKSFTLQITGGKDIIPKMIKEMQIVTSFWKIMADDPKLIVNNIRFINHPNFLKFNCIALRRIAESQMVSLLDYRQLINHINMDEDIINTAQTWAFERKELLAKDIVRQRKKRILEKFGNTENGIEGFEQQKQLHQEIGQSKRSKEEFFQIDKQHFPYCSMVAELEFLRGSNETKILKQNYLYIKEFGESNSPMTLLIDLQEMVILAKNHREFLLNEKLRIRKEQRKYNIDSRSARSHDKDLIMREDDFQADEIIIVPIDPLTEDISIVLEIYCRAGQFAIVSQNWNQFDNILRGAWNLMAYHLSSPFGFERTTAYQDIYLLADQLIHYLNHFTDIKAPPTEEEEINIEKNFTPKFTNNEKLIIPDTPFDNLEGRDMRIYGNFIAFTVQCLFVSEKWESIIDLISRFTEAISMFPPIDPEFISFLKIYLFKYIVYSVDKLYQVACAKSKDKRDELKLRTQQLNTYSEKKSDSSKAINMERTAAQLLQNRRDATGGLLPDEIELKRDKGQLESELARLEAFENFLYLEKEQYEQSLKSMQDKYSPIKEQLRVNRLLYRKFSSETFNLEEKQRRQPEATVLKASFKAHEALSGLVISNYSNLIETAKSEKDNYAVIQCYNEIGNLYHSVGNEEEAAKNWKGAIQIFSEELKETEVYLAEKIGIQQCLLLGIISSKLSRICYSNKILNEGETYIGNGIDIYTSISTKCFIACFSLSLPHPQKLIDYRNYRMTEFIKKIEIIEDNQAFTYNELIFALEITCDVLIDHDAYTQVLPLLCLMEHISVDIIKSVPNMIKSRIMKSIALAELGYINESLQLVFKIIEEKDTPLDSSQKDSEYNKQLQGQFFQFTDKKYFFKNDQAPEEIGNKKVIVLLLNLEMKISEKYKVSAFLEQYFRYCRCIILQSILSKVPFRENETAEVHIMYSKIQNEILSLLGILDKEELVHDCIGKISMYYDVFNKGIDYFPETKGMTHKQEEYIKDLQSQLAKILSTNSEGQIILDDASKSVFLYHDEHKPLQYRRSERLALMLKSRMLLSKVYHNITLLKAYYILDQGLMNFHFYCIGRLNSEKCNLYQKKGFEIPSHLGSRIFEIHEKTLTKKDPQNPLISDEMLEIIQRTILQKKCSVPYAYIWVKAKYELIKILFLQERYDEVMIFCDNAKSECNDLGDTYYTRLLDQLLVICAFQRGYYKRGLEMFNDLQNYAEAHLHKDLELAIFKANIGEIIYHYDQDSMCIDLFKQSREIMSEYLHKIGYRTEKISDYPSDVNINTKDPKFMKPDVYNKRDRKYRHLKEELGKIQQRKTLEKPKFSDVLDFRKEIFYELFYEDKMDFLPALNNSIYLCNLGTLIKVELRYAHTLCIIKQKYEETLEILKYTERMIEDCVYPNPYNSYITNFLKGYCHKMIFYSKLGSFQSKILELSRTKINKVYSDFARDLPASGIATGAMFAAIPNYRKHIKHEWRRYLLDAEKFLLKAVEFTKTECILGEFDIDMSDSVFNLSEVYFLLFEYAEDRIDFMFIDYPNLCVNVPPEKRHEGPLEDCNCEFCRSKIPFSKSIAETQLESYNYHLKAMEYSLYGRKMLRAKNILLDGNFNTGNISTIQLRDIPDDILYELFETQKFHQIKFMSSLPEEMDPEEKITYNFSQAKIHENNPDVIISEKDSIYNSYCETYLCLILSELRYFTFGAERKSKNISVLHSILSKHENSEAAISYSQDCRVAFPQPELVNLLANV</sequence>
<dbReference type="Gene3D" id="2.100.10.50">
    <property type="match status" value="1"/>
</dbReference>
<dbReference type="EMBL" id="CAMPGE010027240">
    <property type="protein sequence ID" value="CAI2384889.1"/>
    <property type="molecule type" value="Genomic_DNA"/>
</dbReference>
<dbReference type="InterPro" id="IPR019734">
    <property type="entry name" value="TPR_rpt"/>
</dbReference>
<evidence type="ECO:0000256" key="1">
    <source>
        <dbReference type="PROSITE-ProRule" id="PRU00339"/>
    </source>
</evidence>
<organism evidence="3 4">
    <name type="scientific">Euplotes crassus</name>
    <dbReference type="NCBI Taxonomy" id="5936"/>
    <lineage>
        <taxon>Eukaryota</taxon>
        <taxon>Sar</taxon>
        <taxon>Alveolata</taxon>
        <taxon>Ciliophora</taxon>
        <taxon>Intramacronucleata</taxon>
        <taxon>Spirotrichea</taxon>
        <taxon>Hypotrichia</taxon>
        <taxon>Euplotida</taxon>
        <taxon>Euplotidae</taxon>
        <taxon>Moneuplotes</taxon>
    </lineage>
</organism>
<keyword evidence="2" id="KW-0175">Coiled coil</keyword>
<dbReference type="Proteomes" id="UP001295684">
    <property type="component" value="Unassembled WGS sequence"/>
</dbReference>
<evidence type="ECO:0000256" key="2">
    <source>
        <dbReference type="SAM" id="Coils"/>
    </source>
</evidence>
<comment type="caution">
    <text evidence="3">The sequence shown here is derived from an EMBL/GenBank/DDBJ whole genome shotgun (WGS) entry which is preliminary data.</text>
</comment>
<keyword evidence="4" id="KW-1185">Reference proteome</keyword>
<evidence type="ECO:0000313" key="3">
    <source>
        <dbReference type="EMBL" id="CAI2384889.1"/>
    </source>
</evidence>
<name>A0AAD2D855_EUPCR</name>
<accession>A0AAD2D855</accession>
<evidence type="ECO:0000313" key="4">
    <source>
        <dbReference type="Proteomes" id="UP001295684"/>
    </source>
</evidence>
<dbReference type="PANTHER" id="PTHR33487">
    <property type="entry name" value="CILIA- AND FLAGELLA-ASSOCIATED PROTEIN 54"/>
    <property type="match status" value="1"/>
</dbReference>
<dbReference type="PROSITE" id="PS50005">
    <property type="entry name" value="TPR"/>
    <property type="match status" value="1"/>
</dbReference>
<dbReference type="GO" id="GO:0060271">
    <property type="term" value="P:cilium assembly"/>
    <property type="evidence" value="ECO:0007669"/>
    <property type="project" value="TreeGrafter"/>
</dbReference>
<gene>
    <name evidence="3" type="ORF">ECRASSUSDP1_LOCUS26429</name>
</gene>
<proteinExistence type="predicted"/>
<keyword evidence="1" id="KW-0802">TPR repeat</keyword>
<feature type="repeat" description="TPR" evidence="1">
    <location>
        <begin position="2208"/>
        <end position="2241"/>
    </location>
</feature>
<reference evidence="3" key="1">
    <citation type="submission" date="2023-07" db="EMBL/GenBank/DDBJ databases">
        <authorList>
            <consortium name="AG Swart"/>
            <person name="Singh M."/>
            <person name="Singh A."/>
            <person name="Seah K."/>
            <person name="Emmerich C."/>
        </authorList>
    </citation>
    <scope>NUCLEOTIDE SEQUENCE</scope>
    <source>
        <strain evidence="3">DP1</strain>
    </source>
</reference>
<protein>
    <submittedName>
        <fullName evidence="3">Uncharacterized protein</fullName>
    </submittedName>
</protein>
<feature type="coiled-coil region" evidence="2">
    <location>
        <begin position="8"/>
        <end position="43"/>
    </location>
</feature>
<dbReference type="PANTHER" id="PTHR33487:SF1">
    <property type="entry name" value="CILIA- AND FLAGELLA-ASSOCIATED PROTEIN 54"/>
    <property type="match status" value="1"/>
</dbReference>